<evidence type="ECO:0000256" key="2">
    <source>
        <dbReference type="ARBA" id="ARBA00013081"/>
    </source>
</evidence>
<dbReference type="EC" id="3.1.3.16" evidence="2"/>
<comment type="catalytic activity">
    <reaction evidence="7">
        <text>O-phospho-L-seryl-[protein] + H2O = L-seryl-[protein] + phosphate</text>
        <dbReference type="Rhea" id="RHEA:20629"/>
        <dbReference type="Rhea" id="RHEA-COMP:9863"/>
        <dbReference type="Rhea" id="RHEA-COMP:11604"/>
        <dbReference type="ChEBI" id="CHEBI:15377"/>
        <dbReference type="ChEBI" id="CHEBI:29999"/>
        <dbReference type="ChEBI" id="CHEBI:43474"/>
        <dbReference type="ChEBI" id="CHEBI:83421"/>
        <dbReference type="EC" id="3.1.3.16"/>
    </reaction>
</comment>
<evidence type="ECO:0000256" key="4">
    <source>
        <dbReference type="ARBA" id="ARBA00022801"/>
    </source>
</evidence>
<dbReference type="SMART" id="SM00332">
    <property type="entry name" value="PP2Cc"/>
    <property type="match status" value="1"/>
</dbReference>
<dbReference type="OrthoDB" id="9801841at2"/>
<keyword evidence="5" id="KW-0904">Protein phosphatase</keyword>
<evidence type="ECO:0000313" key="16">
    <source>
        <dbReference type="Proteomes" id="UP000315628"/>
    </source>
</evidence>
<dbReference type="NCBIfam" id="NF033484">
    <property type="entry name" value="Stp1_PP2C_phos"/>
    <property type="match status" value="1"/>
</dbReference>
<name>A0A560WGM3_9MICO</name>
<feature type="compositionally biased region" description="Low complexity" evidence="12">
    <location>
        <begin position="264"/>
        <end position="280"/>
    </location>
</feature>
<evidence type="ECO:0000256" key="1">
    <source>
        <dbReference type="ARBA" id="ARBA00001936"/>
    </source>
</evidence>
<dbReference type="SMART" id="SM00331">
    <property type="entry name" value="PP2C_SIG"/>
    <property type="match status" value="1"/>
</dbReference>
<keyword evidence="6" id="KW-0464">Manganese</keyword>
<evidence type="ECO:0000256" key="6">
    <source>
        <dbReference type="ARBA" id="ARBA00023211"/>
    </source>
</evidence>
<dbReference type="AlphaFoldDB" id="A0A560WGM3"/>
<keyword evidence="13" id="KW-0812">Transmembrane</keyword>
<dbReference type="Gene3D" id="3.60.40.10">
    <property type="entry name" value="PPM-type phosphatase domain"/>
    <property type="match status" value="1"/>
</dbReference>
<organism evidence="15 16">
    <name type="scientific">Marihabitans asiaticum</name>
    <dbReference type="NCBI Taxonomy" id="415218"/>
    <lineage>
        <taxon>Bacteria</taxon>
        <taxon>Bacillati</taxon>
        <taxon>Actinomycetota</taxon>
        <taxon>Actinomycetes</taxon>
        <taxon>Micrococcales</taxon>
        <taxon>Intrasporangiaceae</taxon>
        <taxon>Marihabitans</taxon>
    </lineage>
</organism>
<keyword evidence="13" id="KW-0472">Membrane</keyword>
<dbReference type="InterPro" id="IPR015655">
    <property type="entry name" value="PP2C"/>
</dbReference>
<feature type="region of interest" description="Disordered" evidence="12">
    <location>
        <begin position="260"/>
        <end position="296"/>
    </location>
</feature>
<dbReference type="GO" id="GO:0046872">
    <property type="term" value="F:metal ion binding"/>
    <property type="evidence" value="ECO:0007669"/>
    <property type="project" value="UniProtKB-KW"/>
</dbReference>
<keyword evidence="13" id="KW-1133">Transmembrane helix</keyword>
<comment type="caution">
    <text evidence="15">The sequence shown here is derived from an EMBL/GenBank/DDBJ whole genome shotgun (WGS) entry which is preliminary data.</text>
</comment>
<dbReference type="CDD" id="cd00143">
    <property type="entry name" value="PP2Cc"/>
    <property type="match status" value="1"/>
</dbReference>
<comment type="catalytic activity">
    <reaction evidence="8">
        <text>O-phospho-L-threonyl-[protein] + H2O = L-threonyl-[protein] + phosphate</text>
        <dbReference type="Rhea" id="RHEA:47004"/>
        <dbReference type="Rhea" id="RHEA-COMP:11060"/>
        <dbReference type="Rhea" id="RHEA-COMP:11605"/>
        <dbReference type="ChEBI" id="CHEBI:15377"/>
        <dbReference type="ChEBI" id="CHEBI:30013"/>
        <dbReference type="ChEBI" id="CHEBI:43474"/>
        <dbReference type="ChEBI" id="CHEBI:61977"/>
        <dbReference type="EC" id="3.1.3.16"/>
    </reaction>
</comment>
<evidence type="ECO:0000256" key="8">
    <source>
        <dbReference type="ARBA" id="ARBA00048336"/>
    </source>
</evidence>
<keyword evidence="4" id="KW-0378">Hydrolase</keyword>
<feature type="transmembrane region" description="Helical" evidence="13">
    <location>
        <begin position="304"/>
        <end position="324"/>
    </location>
</feature>
<dbReference type="FunFam" id="3.60.40.10:FF:000002">
    <property type="entry name" value="Serine/threonine phosphatase stp"/>
    <property type="match status" value="1"/>
</dbReference>
<evidence type="ECO:0000256" key="3">
    <source>
        <dbReference type="ARBA" id="ARBA00022723"/>
    </source>
</evidence>
<dbReference type="SUPFAM" id="SSF81606">
    <property type="entry name" value="PP2C-like"/>
    <property type="match status" value="1"/>
</dbReference>
<evidence type="ECO:0000313" key="15">
    <source>
        <dbReference type="EMBL" id="TWD16635.1"/>
    </source>
</evidence>
<reference evidence="15 16" key="1">
    <citation type="submission" date="2019-06" db="EMBL/GenBank/DDBJ databases">
        <title>Sequencing the genomes of 1000 actinobacteria strains.</title>
        <authorList>
            <person name="Klenk H.-P."/>
        </authorList>
    </citation>
    <scope>NUCLEOTIDE SEQUENCE [LARGE SCALE GENOMIC DNA]</scope>
    <source>
        <strain evidence="15 16">DSM 18935</strain>
    </source>
</reference>
<comment type="cofactor">
    <cofactor evidence="1">
        <name>Mn(2+)</name>
        <dbReference type="ChEBI" id="CHEBI:29035"/>
    </cofactor>
</comment>
<evidence type="ECO:0000256" key="12">
    <source>
        <dbReference type="SAM" id="MobiDB-lite"/>
    </source>
</evidence>
<gene>
    <name evidence="15" type="ORF">FB557_0163</name>
</gene>
<dbReference type="InterPro" id="IPR001932">
    <property type="entry name" value="PPM-type_phosphatase-like_dom"/>
</dbReference>
<accession>A0A560WGM3</accession>
<evidence type="ECO:0000256" key="10">
    <source>
        <dbReference type="ARBA" id="ARBA00077741"/>
    </source>
</evidence>
<evidence type="ECO:0000256" key="11">
    <source>
        <dbReference type="ARBA" id="ARBA00079123"/>
    </source>
</evidence>
<feature type="domain" description="PPM-type phosphatase" evidence="14">
    <location>
        <begin position="6"/>
        <end position="238"/>
    </location>
</feature>
<sequence length="413" mass="43850">MPLGLRYAARSDVGLVRSDNQDSGYAGPHLLLVADGMGGHAGGDIASATVVTELVELDHDSLSAAEASAQLERAILRANREIARIVGDDEQLAGMGTTTTALLRSRNKLILAHIGDSRAYLLREGRFTQITKDHSFVQTLIDEGRITEDEASTHPQRSVVTRVLTGDDGDEPDVGAREARLGDRYLLCSDGLSGFVAHDTIEEQLAAGRPPAETADALINLALRAGGQDNITVVVADVVDISSGAPTSTQPQVVGSAALRGSKTRAMPTTPAAKAAALSRSAEDDEPELAEEGGTRRGRWARRVAALGVLALVVAGLAYAGWAWTQQQYYIGVQDARVTVYRGVVGDLGPIPLSEAVDQTDIAVSDLPDFYRDSVEQTVSVESEDEAKKKVDDLRVAAKRCAELRSTGEQCGR</sequence>
<dbReference type="Pfam" id="PF13672">
    <property type="entry name" value="PP2C_2"/>
    <property type="match status" value="1"/>
</dbReference>
<proteinExistence type="predicted"/>
<dbReference type="GO" id="GO:0004722">
    <property type="term" value="F:protein serine/threonine phosphatase activity"/>
    <property type="evidence" value="ECO:0007669"/>
    <property type="project" value="UniProtKB-EC"/>
</dbReference>
<dbReference type="Proteomes" id="UP000315628">
    <property type="component" value="Unassembled WGS sequence"/>
</dbReference>
<keyword evidence="3" id="KW-0479">Metal-binding</keyword>
<evidence type="ECO:0000256" key="9">
    <source>
        <dbReference type="ARBA" id="ARBA00071184"/>
    </source>
</evidence>
<evidence type="ECO:0000256" key="7">
    <source>
        <dbReference type="ARBA" id="ARBA00047761"/>
    </source>
</evidence>
<dbReference type="PANTHER" id="PTHR47992">
    <property type="entry name" value="PROTEIN PHOSPHATASE"/>
    <property type="match status" value="1"/>
</dbReference>
<evidence type="ECO:0000259" key="14">
    <source>
        <dbReference type="PROSITE" id="PS51746"/>
    </source>
</evidence>
<evidence type="ECO:0000256" key="5">
    <source>
        <dbReference type="ARBA" id="ARBA00022912"/>
    </source>
</evidence>
<dbReference type="PROSITE" id="PS51746">
    <property type="entry name" value="PPM_2"/>
    <property type="match status" value="1"/>
</dbReference>
<evidence type="ECO:0000256" key="13">
    <source>
        <dbReference type="SAM" id="Phobius"/>
    </source>
</evidence>
<protein>
    <recommendedName>
        <fullName evidence="9">Serine/threonine protein phosphatase PstP</fullName>
        <ecNumber evidence="2">3.1.3.16</ecNumber>
    </recommendedName>
    <alternativeName>
        <fullName evidence="11">Mycobacterial Ser/Thr phosphatase</fullName>
    </alternativeName>
    <alternativeName>
        <fullName evidence="10">PP2C-family Ser/Thr phosphatase</fullName>
    </alternativeName>
</protein>
<dbReference type="EMBL" id="VIUW01000001">
    <property type="protein sequence ID" value="TWD16635.1"/>
    <property type="molecule type" value="Genomic_DNA"/>
</dbReference>
<dbReference type="InterPro" id="IPR036457">
    <property type="entry name" value="PPM-type-like_dom_sf"/>
</dbReference>
<dbReference type="RefSeq" id="WP_144854759.1">
    <property type="nucleotide sequence ID" value="NZ_BAAAYT010000001.1"/>
</dbReference>
<keyword evidence="16" id="KW-1185">Reference proteome</keyword>